<organism evidence="10 11">
    <name type="scientific">Blastococcus deserti</name>
    <dbReference type="NCBI Taxonomy" id="2259033"/>
    <lineage>
        <taxon>Bacteria</taxon>
        <taxon>Bacillati</taxon>
        <taxon>Actinomycetota</taxon>
        <taxon>Actinomycetes</taxon>
        <taxon>Geodermatophilales</taxon>
        <taxon>Geodermatophilaceae</taxon>
        <taxon>Blastococcus</taxon>
    </lineage>
</organism>
<feature type="region of interest" description="Disordered" evidence="8">
    <location>
        <begin position="1"/>
        <end position="35"/>
    </location>
</feature>
<feature type="compositionally biased region" description="Low complexity" evidence="8">
    <location>
        <begin position="14"/>
        <end position="25"/>
    </location>
</feature>
<evidence type="ECO:0000256" key="1">
    <source>
        <dbReference type="ARBA" id="ARBA00022598"/>
    </source>
</evidence>
<dbReference type="EMBL" id="JBHUHP010000001">
    <property type="protein sequence ID" value="MFD2090378.1"/>
    <property type="molecule type" value="Genomic_DNA"/>
</dbReference>
<evidence type="ECO:0000259" key="9">
    <source>
        <dbReference type="Pfam" id="PF01996"/>
    </source>
</evidence>
<evidence type="ECO:0000256" key="3">
    <source>
        <dbReference type="ARBA" id="ARBA00022741"/>
    </source>
</evidence>
<dbReference type="PANTHER" id="PTHR47917">
    <property type="match status" value="1"/>
</dbReference>
<dbReference type="SUPFAM" id="SSF144010">
    <property type="entry name" value="CofE-like"/>
    <property type="match status" value="1"/>
</dbReference>
<dbReference type="Pfam" id="PF01996">
    <property type="entry name" value="F420_ligase"/>
    <property type="match status" value="1"/>
</dbReference>
<dbReference type="Gene3D" id="3.30.1330.100">
    <property type="entry name" value="CofE-like"/>
    <property type="match status" value="1"/>
</dbReference>
<keyword evidence="1 10" id="KW-0436">Ligase</keyword>
<dbReference type="InterPro" id="IPR008225">
    <property type="entry name" value="F420-0_g-glutamyl_ligase"/>
</dbReference>
<reference evidence="11" key="1">
    <citation type="journal article" date="2019" name="Int. J. Syst. Evol. Microbiol.">
        <title>The Global Catalogue of Microorganisms (GCM) 10K type strain sequencing project: providing services to taxonomists for standard genome sequencing and annotation.</title>
        <authorList>
            <consortium name="The Broad Institute Genomics Platform"/>
            <consortium name="The Broad Institute Genome Sequencing Center for Infectious Disease"/>
            <person name="Wu L."/>
            <person name="Ma J."/>
        </authorList>
    </citation>
    <scope>NUCLEOTIDE SEQUENCE [LARGE SCALE GENOMIC DNA]</scope>
    <source>
        <strain evidence="11">JCM 3338</strain>
    </source>
</reference>
<keyword evidence="4" id="KW-0460">Magnesium</keyword>
<feature type="domain" description="Coenzyme F420:L-glutamate ligase-like" evidence="9">
    <location>
        <begin position="36"/>
        <end position="234"/>
    </location>
</feature>
<name>A0ABW4X6E6_9ACTN</name>
<evidence type="ECO:0000313" key="10">
    <source>
        <dbReference type="EMBL" id="MFD2090378.1"/>
    </source>
</evidence>
<evidence type="ECO:0000313" key="11">
    <source>
        <dbReference type="Proteomes" id="UP001597402"/>
    </source>
</evidence>
<keyword evidence="7" id="KW-0464">Manganese</keyword>
<proteinExistence type="predicted"/>
<protein>
    <submittedName>
        <fullName evidence="10">Coenzyme F420-0:L-glutamate ligase</fullName>
        <ecNumber evidence="10">6.3.2.31</ecNumber>
    </submittedName>
</protein>
<dbReference type="RefSeq" id="WP_376871188.1">
    <property type="nucleotide sequence ID" value="NZ_JBHUHP010000001.1"/>
</dbReference>
<keyword evidence="3" id="KW-0547">Nucleotide-binding</keyword>
<dbReference type="GO" id="GO:0052618">
    <property type="term" value="F:coenzyme F420-0:L-glutamate ligase activity"/>
    <property type="evidence" value="ECO:0007669"/>
    <property type="project" value="UniProtKB-EC"/>
</dbReference>
<dbReference type="NCBIfam" id="TIGR01916">
    <property type="entry name" value="F420_cofE"/>
    <property type="match status" value="1"/>
</dbReference>
<gene>
    <name evidence="10" type="ORF">ACFSHS_02210</name>
</gene>
<evidence type="ECO:0000256" key="6">
    <source>
        <dbReference type="ARBA" id="ARBA00023134"/>
    </source>
</evidence>
<evidence type="ECO:0000256" key="4">
    <source>
        <dbReference type="ARBA" id="ARBA00022842"/>
    </source>
</evidence>
<dbReference type="InterPro" id="IPR002847">
    <property type="entry name" value="F420-0_gamma-glut_ligase-dom"/>
</dbReference>
<dbReference type="Gene3D" id="3.90.1660.10">
    <property type="entry name" value="CofE-like domain"/>
    <property type="match status" value="1"/>
</dbReference>
<keyword evidence="2" id="KW-0479">Metal-binding</keyword>
<keyword evidence="5" id="KW-0630">Potassium</keyword>
<comment type="caution">
    <text evidence="10">The sequence shown here is derived from an EMBL/GenBank/DDBJ whole genome shotgun (WGS) entry which is preliminary data.</text>
</comment>
<sequence>MSEPPVSQPPVSQPPVSQAPVSGPPAGISVHPVPGLPEFAPGDDLAAAVAGAAPWLADGDVVVVTSKVVSKVEGRLVRVEPGADREAARQRAIEDETVRVVARRGPLSIVQTRHGWVVAAAGIDASNVGRDALVLLPEDADASARALRAGLRERLDVDVAVVVSDTFGRTWREGLTDVAVGAAGIPALADHRGAVDAFGNRLETTRVAVVDEVAAAADLVKGKLSGVPVAVVRGLRPALPGANDEGTRPLVRLPSDDLFPYGSRDLVRTREPGAELVPRAGELAAVAEAFRVASAALPEFPVVLRHGGEGDGVVDVHLSDTPNLTTALNLGALLGAAIVQLHAEGWTTRWEPVGTPGGSSLVGRLWLGTATA</sequence>
<accession>A0ABW4X6E6</accession>
<dbReference type="Proteomes" id="UP001597402">
    <property type="component" value="Unassembled WGS sequence"/>
</dbReference>
<evidence type="ECO:0000256" key="2">
    <source>
        <dbReference type="ARBA" id="ARBA00022723"/>
    </source>
</evidence>
<feature type="compositionally biased region" description="Pro residues" evidence="8">
    <location>
        <begin position="1"/>
        <end position="13"/>
    </location>
</feature>
<keyword evidence="11" id="KW-1185">Reference proteome</keyword>
<keyword evidence="6" id="KW-0342">GTP-binding</keyword>
<evidence type="ECO:0000256" key="8">
    <source>
        <dbReference type="SAM" id="MobiDB-lite"/>
    </source>
</evidence>
<evidence type="ECO:0000256" key="7">
    <source>
        <dbReference type="ARBA" id="ARBA00023211"/>
    </source>
</evidence>
<evidence type="ECO:0000256" key="5">
    <source>
        <dbReference type="ARBA" id="ARBA00022958"/>
    </source>
</evidence>
<dbReference type="EC" id="6.3.2.31" evidence="10"/>
<dbReference type="PANTHER" id="PTHR47917:SF1">
    <property type="entry name" value="COENZYME F420:L-GLUTAMATE LIGASE"/>
    <property type="match status" value="1"/>
</dbReference>
<dbReference type="NCBIfam" id="NF009810">
    <property type="entry name" value="PRK13294.1"/>
    <property type="match status" value="1"/>
</dbReference>